<dbReference type="CDD" id="cd02440">
    <property type="entry name" value="AdoMet_MTases"/>
    <property type="match status" value="1"/>
</dbReference>
<name>A0A919VB81_9ACTN</name>
<organism evidence="2 3">
    <name type="scientific">Sinosporangium siamense</name>
    <dbReference type="NCBI Taxonomy" id="1367973"/>
    <lineage>
        <taxon>Bacteria</taxon>
        <taxon>Bacillati</taxon>
        <taxon>Actinomycetota</taxon>
        <taxon>Actinomycetes</taxon>
        <taxon>Streptosporangiales</taxon>
        <taxon>Streptosporangiaceae</taxon>
        <taxon>Sinosporangium</taxon>
    </lineage>
</organism>
<accession>A0A919VB81</accession>
<dbReference type="InterPro" id="IPR041698">
    <property type="entry name" value="Methyltransf_25"/>
</dbReference>
<proteinExistence type="predicted"/>
<dbReference type="EMBL" id="BOOW01000043">
    <property type="protein sequence ID" value="GII96227.1"/>
    <property type="molecule type" value="Genomic_DNA"/>
</dbReference>
<dbReference type="SUPFAM" id="SSF53335">
    <property type="entry name" value="S-adenosyl-L-methionine-dependent methyltransferases"/>
    <property type="match status" value="1"/>
</dbReference>
<gene>
    <name evidence="2" type="ORF">Ssi02_64580</name>
</gene>
<reference evidence="2" key="1">
    <citation type="submission" date="2021-01" db="EMBL/GenBank/DDBJ databases">
        <title>Whole genome shotgun sequence of Sinosporangium siamense NBRC 109515.</title>
        <authorList>
            <person name="Komaki H."/>
            <person name="Tamura T."/>
        </authorList>
    </citation>
    <scope>NUCLEOTIDE SEQUENCE</scope>
    <source>
        <strain evidence="2">NBRC 109515</strain>
    </source>
</reference>
<protein>
    <recommendedName>
        <fullName evidence="1">Methyltransferase domain-containing protein</fullName>
    </recommendedName>
</protein>
<evidence type="ECO:0000313" key="2">
    <source>
        <dbReference type="EMBL" id="GII96227.1"/>
    </source>
</evidence>
<dbReference type="Pfam" id="PF13649">
    <property type="entry name" value="Methyltransf_25"/>
    <property type="match status" value="1"/>
</dbReference>
<evidence type="ECO:0000313" key="3">
    <source>
        <dbReference type="Proteomes" id="UP000606172"/>
    </source>
</evidence>
<sequence>MGIDTIAELAQRWRQALEAWAIPPHITAQAPANPWTHTPARFAGRTDTLLRTPIPGHTHRRAAEALPAGGTVLDVGAGTGAASLPLLPAADARLTAVDESPAMLAELSARCPSARVLEGRWPDVAPGAPAADVVICSHVVFNVPDLVPFLTALHTHARRRVVVEVPERHPLSWLSPLWEHFHGLSRPTTPTYRDVAEVIAALGHDVHVEPDVMAEPMYSSYEELAASACRRLCLPPSMAGEVAEIARNLGVDPSVRRSIVTLWWDVTR</sequence>
<keyword evidence="3" id="KW-1185">Reference proteome</keyword>
<dbReference type="RefSeq" id="WP_239130154.1">
    <property type="nucleotide sequence ID" value="NZ_BOOW01000043.1"/>
</dbReference>
<dbReference type="Gene3D" id="3.40.50.150">
    <property type="entry name" value="Vaccinia Virus protein VP39"/>
    <property type="match status" value="1"/>
</dbReference>
<evidence type="ECO:0000259" key="1">
    <source>
        <dbReference type="Pfam" id="PF13649"/>
    </source>
</evidence>
<feature type="domain" description="Methyltransferase" evidence="1">
    <location>
        <begin position="72"/>
        <end position="156"/>
    </location>
</feature>
<dbReference type="Proteomes" id="UP000606172">
    <property type="component" value="Unassembled WGS sequence"/>
</dbReference>
<dbReference type="InterPro" id="IPR029063">
    <property type="entry name" value="SAM-dependent_MTases_sf"/>
</dbReference>
<comment type="caution">
    <text evidence="2">The sequence shown here is derived from an EMBL/GenBank/DDBJ whole genome shotgun (WGS) entry which is preliminary data.</text>
</comment>
<dbReference type="AlphaFoldDB" id="A0A919VB81"/>